<evidence type="ECO:0000256" key="3">
    <source>
        <dbReference type="ARBA" id="ARBA00007125"/>
    </source>
</evidence>
<evidence type="ECO:0000256" key="10">
    <source>
        <dbReference type="ARBA" id="ARBA00047607"/>
    </source>
</evidence>
<dbReference type="EMBL" id="CP054020">
    <property type="protein sequence ID" value="QKI88401.1"/>
    <property type="molecule type" value="Genomic_DNA"/>
</dbReference>
<comment type="catalytic activity">
    <reaction evidence="10">
        <text>[phosphate](n) + H2O = [phosphate](n-1) + phosphate + H(+)</text>
        <dbReference type="Rhea" id="RHEA:21528"/>
        <dbReference type="Rhea" id="RHEA-COMP:9859"/>
        <dbReference type="Rhea" id="RHEA-COMP:14279"/>
        <dbReference type="ChEBI" id="CHEBI:15377"/>
        <dbReference type="ChEBI" id="CHEBI:15378"/>
        <dbReference type="ChEBI" id="CHEBI:16838"/>
        <dbReference type="ChEBI" id="CHEBI:43474"/>
        <dbReference type="EC" id="3.6.1.11"/>
    </reaction>
</comment>
<dbReference type="SUPFAM" id="SSF53067">
    <property type="entry name" value="Actin-like ATPase domain"/>
    <property type="match status" value="2"/>
</dbReference>
<evidence type="ECO:0000256" key="4">
    <source>
        <dbReference type="ARBA" id="ARBA00011738"/>
    </source>
</evidence>
<evidence type="ECO:0000256" key="1">
    <source>
        <dbReference type="ARBA" id="ARBA00001946"/>
    </source>
</evidence>
<evidence type="ECO:0000313" key="14">
    <source>
        <dbReference type="Proteomes" id="UP000504724"/>
    </source>
</evidence>
<dbReference type="Proteomes" id="UP000504724">
    <property type="component" value="Chromosome"/>
</dbReference>
<comment type="subunit">
    <text evidence="4">Homodimer.</text>
</comment>
<dbReference type="CDD" id="cd24053">
    <property type="entry name" value="ASKHA_NBD_EcPPX-GppA-like"/>
    <property type="match status" value="1"/>
</dbReference>
<evidence type="ECO:0000256" key="8">
    <source>
        <dbReference type="ARBA" id="ARBA00022801"/>
    </source>
</evidence>
<dbReference type="InterPro" id="IPR050273">
    <property type="entry name" value="GppA/Ppx_hydrolase"/>
</dbReference>
<protein>
    <recommendedName>
        <fullName evidence="6">Exopolyphosphatase</fullName>
        <ecNumber evidence="5">3.6.1.11</ecNumber>
    </recommendedName>
</protein>
<dbReference type="KEGG" id="txa:HQN79_01830"/>
<reference evidence="13 14" key="1">
    <citation type="submission" date="2020-05" db="EMBL/GenBank/DDBJ databases">
        <title>Thiomicrorhabdus sediminis sp.nov. and Thiomicrorhabdus xiamenensis sp.nov., novel sulfur-oxidizing bacteria isolated from coastal sediment.</title>
        <authorList>
            <person name="Liu X."/>
        </authorList>
    </citation>
    <scope>NUCLEOTIDE SEQUENCE [LARGE SCALE GENOMIC DNA]</scope>
    <source>
        <strain evidence="13 14">G2</strain>
    </source>
</reference>
<dbReference type="PANTHER" id="PTHR30005">
    <property type="entry name" value="EXOPOLYPHOSPHATASE"/>
    <property type="match status" value="1"/>
</dbReference>
<comment type="cofactor">
    <cofactor evidence="1">
        <name>Mg(2+)</name>
        <dbReference type="ChEBI" id="CHEBI:18420"/>
    </cofactor>
</comment>
<evidence type="ECO:0000256" key="5">
    <source>
        <dbReference type="ARBA" id="ARBA00012451"/>
    </source>
</evidence>
<feature type="domain" description="Ppx/GppA phosphatase C-terminal" evidence="12">
    <location>
        <begin position="330"/>
        <end position="505"/>
    </location>
</feature>
<dbReference type="InterPro" id="IPR003695">
    <property type="entry name" value="Ppx_GppA_N"/>
</dbReference>
<keyword evidence="8 13" id="KW-0378">Hydrolase</keyword>
<dbReference type="Pfam" id="PF21447">
    <property type="entry name" value="Ppx-GppA_III"/>
    <property type="match status" value="1"/>
</dbReference>
<proteinExistence type="inferred from homology"/>
<dbReference type="Pfam" id="PF02541">
    <property type="entry name" value="Ppx-GppA"/>
    <property type="match status" value="1"/>
</dbReference>
<organism evidence="13 14">
    <name type="scientific">Thiomicrorhabdus xiamenensis</name>
    <dbReference type="NCBI Taxonomy" id="2739063"/>
    <lineage>
        <taxon>Bacteria</taxon>
        <taxon>Pseudomonadati</taxon>
        <taxon>Pseudomonadota</taxon>
        <taxon>Gammaproteobacteria</taxon>
        <taxon>Thiotrichales</taxon>
        <taxon>Piscirickettsiaceae</taxon>
        <taxon>Thiomicrorhabdus</taxon>
    </lineage>
</organism>
<dbReference type="FunFam" id="3.30.420.150:FF:000001">
    <property type="entry name" value="Guanosine-5'-triphosphate,3'-diphosphate pyrophosphatase"/>
    <property type="match status" value="1"/>
</dbReference>
<keyword evidence="7" id="KW-1003">Cell membrane</keyword>
<dbReference type="InterPro" id="IPR048950">
    <property type="entry name" value="Ppx_GppA_C"/>
</dbReference>
<keyword evidence="9" id="KW-0472">Membrane</keyword>
<dbReference type="NCBIfam" id="TIGR03706">
    <property type="entry name" value="exo_poly_only"/>
    <property type="match status" value="1"/>
</dbReference>
<gene>
    <name evidence="13" type="primary">ppx</name>
    <name evidence="13" type="ORF">HQN79_01830</name>
</gene>
<feature type="domain" description="Ppx/GppA phosphatase N-terminal" evidence="11">
    <location>
        <begin position="41"/>
        <end position="323"/>
    </location>
</feature>
<dbReference type="PANTHER" id="PTHR30005:SF14">
    <property type="entry name" value="EXOPOLYPHOSPHATASE"/>
    <property type="match status" value="1"/>
</dbReference>
<dbReference type="GO" id="GO:0005886">
    <property type="term" value="C:plasma membrane"/>
    <property type="evidence" value="ECO:0007669"/>
    <property type="project" value="UniProtKB-SubCell"/>
</dbReference>
<comment type="similarity">
    <text evidence="3">Belongs to the GppA/Ppx family.</text>
</comment>
<evidence type="ECO:0000256" key="6">
    <source>
        <dbReference type="ARBA" id="ARBA00020416"/>
    </source>
</evidence>
<dbReference type="GO" id="GO:0006798">
    <property type="term" value="P:polyphosphate catabolic process"/>
    <property type="evidence" value="ECO:0007669"/>
    <property type="project" value="TreeGrafter"/>
</dbReference>
<dbReference type="EC" id="3.6.1.11" evidence="5"/>
<evidence type="ECO:0000259" key="12">
    <source>
        <dbReference type="Pfam" id="PF21447"/>
    </source>
</evidence>
<evidence type="ECO:0000256" key="9">
    <source>
        <dbReference type="ARBA" id="ARBA00023136"/>
    </source>
</evidence>
<sequence>MNQETLLQYPAINSQSLGIDDSEENALYAAIDLGSNSFHMIIARQTHGQMQVIDKHKEMVRLRSGLDKSGYLSEEAFASGIACLERFGQRIKGIPHQNIRAVGTNTLRNAKNSRQFLNAAREALGIGIQIISGQEEARLIYLGVSLGLPKSDEQRLVMDIGGGSTEYIIGQRNRYQHLTSTEMGCVSITQAHFANNKITAEAMQKAIDRCRQVLRPHRNKLIALSWDNAIGASGTIKSIGQILEQNQWSEGGITLDGMLQLKQALIESGELDELKISGLKDERRPVISGGLAVLIATFMELNIDVMHVSPNALREGLVFDTLGRLYAEDVRDVSVQAMQKWMKVDSKQADAVAATARHLFKQAHNCWELHSEEINYRQLLDWACRLHECGIAISYKRYRQHSAYLVAQSDMAGFDQQEKQILSALLLNHRGKFISSALDDFDKEQAQKIRYLTVLLRLAVRIHRGRDLEQIKPELLIKKETNLCLIFADNWLDQHPLSQMDLKVEAKRLAQINFNLEFK</sequence>
<dbReference type="AlphaFoldDB" id="A0A7D4SMC9"/>
<dbReference type="PIRSF" id="PIRSF001267">
    <property type="entry name" value="Pyrophosphatase_GppA_Ppx"/>
    <property type="match status" value="1"/>
</dbReference>
<evidence type="ECO:0000259" key="11">
    <source>
        <dbReference type="Pfam" id="PF02541"/>
    </source>
</evidence>
<evidence type="ECO:0000313" key="13">
    <source>
        <dbReference type="EMBL" id="QKI88401.1"/>
    </source>
</evidence>
<name>A0A7D4SMC9_9GAMM</name>
<dbReference type="SUPFAM" id="SSF109604">
    <property type="entry name" value="HD-domain/PDEase-like"/>
    <property type="match status" value="1"/>
</dbReference>
<dbReference type="GO" id="GO:0004309">
    <property type="term" value="F:exopolyphosphatase activity"/>
    <property type="evidence" value="ECO:0007669"/>
    <property type="project" value="UniProtKB-EC"/>
</dbReference>
<evidence type="ECO:0000256" key="7">
    <source>
        <dbReference type="ARBA" id="ARBA00022475"/>
    </source>
</evidence>
<dbReference type="InterPro" id="IPR022371">
    <property type="entry name" value="Exopolyphosphatase"/>
</dbReference>
<accession>A0A7D4SMC9</accession>
<keyword evidence="14" id="KW-1185">Reference proteome</keyword>
<dbReference type="RefSeq" id="WP_173284001.1">
    <property type="nucleotide sequence ID" value="NZ_CP054020.1"/>
</dbReference>
<dbReference type="Gene3D" id="3.30.420.40">
    <property type="match status" value="1"/>
</dbReference>
<evidence type="ECO:0000256" key="2">
    <source>
        <dbReference type="ARBA" id="ARBA00004202"/>
    </source>
</evidence>
<dbReference type="Gene3D" id="1.10.3210.10">
    <property type="entry name" value="Hypothetical protein af1432"/>
    <property type="match status" value="1"/>
</dbReference>
<dbReference type="InterPro" id="IPR030673">
    <property type="entry name" value="PyroPPase_GppA_Ppx"/>
</dbReference>
<comment type="subcellular location">
    <subcellularLocation>
        <location evidence="2">Cell membrane</location>
        <topology evidence="2">Peripheral membrane protein</topology>
    </subcellularLocation>
</comment>
<dbReference type="Gene3D" id="3.30.420.150">
    <property type="entry name" value="Exopolyphosphatase. Domain 2"/>
    <property type="match status" value="1"/>
</dbReference>
<dbReference type="FunFam" id="3.30.420.40:FF:000023">
    <property type="entry name" value="Guanosine-5'-triphosphate,3'-diphosphate pyrophosphatase"/>
    <property type="match status" value="1"/>
</dbReference>
<dbReference type="InterPro" id="IPR043129">
    <property type="entry name" value="ATPase_NBD"/>
</dbReference>